<reference evidence="1" key="1">
    <citation type="submission" date="2024-06" db="EMBL/GenBank/DDBJ databases">
        <authorList>
            <person name="Yerushalmy O."/>
            <person name="Alkalay-Oren S."/>
            <person name="Coppenhagn-Glazer S."/>
            <person name="Hazan R."/>
        </authorList>
    </citation>
    <scope>NUCLEOTIDE SEQUENCE</scope>
</reference>
<dbReference type="EMBL" id="PP931175">
    <property type="protein sequence ID" value="XCH45339.1"/>
    <property type="molecule type" value="Genomic_DNA"/>
</dbReference>
<sequence length="44" mass="4361">MVAVAGRGAASVIASSSGMAYMCQCAEVQGDEEGRHGGGHTSPH</sequence>
<name>A0AAU8GSH2_9VIRU</name>
<proteinExistence type="predicted"/>
<organism evidence="1">
    <name type="scientific">Pseudomonas phage PACT201</name>
    <dbReference type="NCBI Taxonomy" id="3230130"/>
    <lineage>
        <taxon>Viruses</taxon>
    </lineage>
</organism>
<accession>A0AAU8GSH2</accession>
<protein>
    <submittedName>
        <fullName evidence="1">Uncharacterized protein</fullName>
    </submittedName>
</protein>
<evidence type="ECO:0000313" key="1">
    <source>
        <dbReference type="EMBL" id="XCH45339.1"/>
    </source>
</evidence>